<dbReference type="AlphaFoldDB" id="A0A1A7Q3C1"/>
<evidence type="ECO:0000313" key="2">
    <source>
        <dbReference type="EMBL" id="OBX09333.1"/>
    </source>
</evidence>
<feature type="transmembrane region" description="Helical" evidence="1">
    <location>
        <begin position="6"/>
        <end position="29"/>
    </location>
</feature>
<dbReference type="EMBL" id="JTJS01000047">
    <property type="protein sequence ID" value="OBX09333.1"/>
    <property type="molecule type" value="Genomic_DNA"/>
</dbReference>
<keyword evidence="1" id="KW-1133">Transmembrane helix</keyword>
<accession>A0A1A7Q3C1</accession>
<name>A0A1A7Q3C1_9PAST</name>
<protein>
    <submittedName>
        <fullName evidence="2">Uncharacterized protein</fullName>
    </submittedName>
</protein>
<gene>
    <name evidence="2" type="ORF">QV07_05150</name>
</gene>
<comment type="caution">
    <text evidence="2">The sequence shown here is derived from an EMBL/GenBank/DDBJ whole genome shotgun (WGS) entry which is preliminary data.</text>
</comment>
<dbReference type="Proteomes" id="UP000243168">
    <property type="component" value="Unassembled WGS sequence"/>
</dbReference>
<proteinExistence type="predicted"/>
<evidence type="ECO:0000313" key="3">
    <source>
        <dbReference type="Proteomes" id="UP000243168"/>
    </source>
</evidence>
<keyword evidence="1" id="KW-0812">Transmembrane</keyword>
<sequence>MLIILASSFAISILWIVSFIVTLRFFDFLIPQRYENLKSKVIFVVMFIIIITSADYAFSFLQ</sequence>
<reference evidence="2 3" key="1">
    <citation type="submission" date="2014-11" db="EMBL/GenBank/DDBJ databases">
        <title>Pan-genome of Gallibacterium spp.</title>
        <authorList>
            <person name="Kudirkiene E."/>
            <person name="Bojesen A.M."/>
        </authorList>
    </citation>
    <scope>NUCLEOTIDE SEQUENCE [LARGE SCALE GENOMIC DNA]</scope>
    <source>
        <strain evidence="2 3">F298</strain>
    </source>
</reference>
<evidence type="ECO:0000256" key="1">
    <source>
        <dbReference type="SAM" id="Phobius"/>
    </source>
</evidence>
<organism evidence="2 3">
    <name type="scientific">Gallibacterium genomosp. 3</name>
    <dbReference type="NCBI Taxonomy" id="505345"/>
    <lineage>
        <taxon>Bacteria</taxon>
        <taxon>Pseudomonadati</taxon>
        <taxon>Pseudomonadota</taxon>
        <taxon>Gammaproteobacteria</taxon>
        <taxon>Pasteurellales</taxon>
        <taxon>Pasteurellaceae</taxon>
        <taxon>Gallibacterium</taxon>
    </lineage>
</organism>
<keyword evidence="1" id="KW-0472">Membrane</keyword>
<feature type="transmembrane region" description="Helical" evidence="1">
    <location>
        <begin position="41"/>
        <end position="61"/>
    </location>
</feature>